<evidence type="ECO:0000256" key="1">
    <source>
        <dbReference type="SAM" id="Phobius"/>
    </source>
</evidence>
<dbReference type="InterPro" id="IPR024294">
    <property type="entry name" value="DUF3810"/>
</dbReference>
<feature type="transmembrane region" description="Helical" evidence="1">
    <location>
        <begin position="20"/>
        <end position="38"/>
    </location>
</feature>
<gene>
    <name evidence="2" type="ORF">KDK92_17980</name>
</gene>
<dbReference type="EMBL" id="JAGSOJ010000004">
    <property type="protein sequence ID" value="MCM1991629.1"/>
    <property type="molecule type" value="Genomic_DNA"/>
</dbReference>
<dbReference type="AlphaFoldDB" id="A0A9J6P734"/>
<keyword evidence="1" id="KW-1133">Transmembrane helix</keyword>
<comment type="caution">
    <text evidence="2">The sequence shown here is derived from an EMBL/GenBank/DDBJ whole genome shotgun (WGS) entry which is preliminary data.</text>
</comment>
<organism evidence="2 3">
    <name type="scientific">Oceanirhabdus seepicola</name>
    <dbReference type="NCBI Taxonomy" id="2828781"/>
    <lineage>
        <taxon>Bacteria</taxon>
        <taxon>Bacillati</taxon>
        <taxon>Bacillota</taxon>
        <taxon>Clostridia</taxon>
        <taxon>Eubacteriales</taxon>
        <taxon>Clostridiaceae</taxon>
        <taxon>Oceanirhabdus</taxon>
    </lineage>
</organism>
<reference evidence="2" key="1">
    <citation type="journal article" date="2021" name="mSystems">
        <title>Bacteria and Archaea Synergistically Convert Glycine Betaine to Biogenic Methane in the Formosa Cold Seep of the South China Sea.</title>
        <authorList>
            <person name="Li L."/>
            <person name="Zhang W."/>
            <person name="Zhang S."/>
            <person name="Song L."/>
            <person name="Sun Q."/>
            <person name="Zhang H."/>
            <person name="Xiang H."/>
            <person name="Dong X."/>
        </authorList>
    </citation>
    <scope>NUCLEOTIDE SEQUENCE</scope>
    <source>
        <strain evidence="2">ZWT</strain>
    </source>
</reference>
<dbReference type="Proteomes" id="UP001056429">
    <property type="component" value="Unassembled WGS sequence"/>
</dbReference>
<dbReference type="RefSeq" id="WP_250860772.1">
    <property type="nucleotide sequence ID" value="NZ_JAGSOJ010000004.1"/>
</dbReference>
<keyword evidence="1" id="KW-0812">Transmembrane</keyword>
<feature type="transmembrane region" description="Helical" evidence="1">
    <location>
        <begin position="103"/>
        <end position="128"/>
    </location>
</feature>
<dbReference type="Pfam" id="PF12725">
    <property type="entry name" value="DUF3810"/>
    <property type="match status" value="1"/>
</dbReference>
<proteinExistence type="predicted"/>
<evidence type="ECO:0000313" key="3">
    <source>
        <dbReference type="Proteomes" id="UP001056429"/>
    </source>
</evidence>
<sequence length="372" mass="43444">MKNLKLENKTIGVKKVDFRFFLIGLFPIALILKYISALDPQLTEEIYSIKINKATIEILSKITNIIPFSLYEVFILVIVLGATGYIVYTVINMMKKRKYRFKLLLRFILNAGAVFSVLYFLFIVLWGLNYNRISFGEAIGIEKREYTQSELVKLHEHTVYELNRLRKEVEVDEKNVMTVSGGYKDIFKRAELGYKLASQNYPTLDGDYGSPKYFISDFVRYIQLGGIYWPYTGQPAVDTKMPYTVMPFVTIHEMAHQRGYAQEDEANFIAYVLCTKHPDLDFQYSSNIFAIRFTTSALRKENPELLKKLNEKLSDDVKRDLKNYTDYWNKYDVGLEKINDWVNDLHLKSNGVKDGTKSYSRVLDWIISYNNY</sequence>
<protein>
    <submittedName>
        <fullName evidence="2">DUF3810 domain-containing protein</fullName>
    </submittedName>
</protein>
<keyword evidence="1" id="KW-0472">Membrane</keyword>
<accession>A0A9J6P734</accession>
<reference evidence="2" key="2">
    <citation type="submission" date="2021-04" db="EMBL/GenBank/DDBJ databases">
        <authorList>
            <person name="Dong X."/>
        </authorList>
    </citation>
    <scope>NUCLEOTIDE SEQUENCE</scope>
    <source>
        <strain evidence="2">ZWT</strain>
    </source>
</reference>
<keyword evidence="3" id="KW-1185">Reference proteome</keyword>
<feature type="transmembrane region" description="Helical" evidence="1">
    <location>
        <begin position="68"/>
        <end position="91"/>
    </location>
</feature>
<name>A0A9J6P734_9CLOT</name>
<evidence type="ECO:0000313" key="2">
    <source>
        <dbReference type="EMBL" id="MCM1991629.1"/>
    </source>
</evidence>